<dbReference type="GO" id="GO:0055085">
    <property type="term" value="P:transmembrane transport"/>
    <property type="evidence" value="ECO:0007669"/>
    <property type="project" value="InterPro"/>
</dbReference>
<protein>
    <recommendedName>
        <fullName evidence="11">AEC family transporter</fullName>
    </recommendedName>
</protein>
<reference evidence="9 10" key="1">
    <citation type="submission" date="2016-10" db="EMBL/GenBank/DDBJ databases">
        <authorList>
            <person name="de Groot N.N."/>
        </authorList>
    </citation>
    <scope>NUCLEOTIDE SEQUENCE [LARGE SCALE GENOMIC DNA]</scope>
    <source>
        <strain evidence="9 10">D15d</strain>
    </source>
</reference>
<comment type="similarity">
    <text evidence="2">Belongs to the auxin efflux carrier (TC 2.A.69) family.</text>
</comment>
<evidence type="ECO:0000256" key="2">
    <source>
        <dbReference type="ARBA" id="ARBA00010145"/>
    </source>
</evidence>
<comment type="subcellular location">
    <subcellularLocation>
        <location evidence="1">Cell membrane</location>
        <topology evidence="1">Multi-pass membrane protein</topology>
    </subcellularLocation>
</comment>
<evidence type="ECO:0000313" key="10">
    <source>
        <dbReference type="Proteomes" id="UP000236726"/>
    </source>
</evidence>
<evidence type="ECO:0000256" key="1">
    <source>
        <dbReference type="ARBA" id="ARBA00004651"/>
    </source>
</evidence>
<evidence type="ECO:0000256" key="6">
    <source>
        <dbReference type="ARBA" id="ARBA00022989"/>
    </source>
</evidence>
<dbReference type="Proteomes" id="UP000236726">
    <property type="component" value="Unassembled WGS sequence"/>
</dbReference>
<dbReference type="AlphaFoldDB" id="A0A1H5WNI6"/>
<keyword evidence="6 8" id="KW-1133">Transmembrane helix</keyword>
<dbReference type="PANTHER" id="PTHR36838:SF4">
    <property type="entry name" value="AUXIN EFFLUX CARRIER FAMILY PROTEIN"/>
    <property type="match status" value="1"/>
</dbReference>
<evidence type="ECO:0000256" key="7">
    <source>
        <dbReference type="ARBA" id="ARBA00023136"/>
    </source>
</evidence>
<accession>A0A1H5WNI6</accession>
<keyword evidence="10" id="KW-1185">Reference proteome</keyword>
<feature type="transmembrane region" description="Helical" evidence="8">
    <location>
        <begin position="6"/>
        <end position="25"/>
    </location>
</feature>
<evidence type="ECO:0000313" key="9">
    <source>
        <dbReference type="EMBL" id="SEG00918.1"/>
    </source>
</evidence>
<dbReference type="InterPro" id="IPR038770">
    <property type="entry name" value="Na+/solute_symporter_sf"/>
</dbReference>
<evidence type="ECO:0000256" key="5">
    <source>
        <dbReference type="ARBA" id="ARBA00022692"/>
    </source>
</evidence>
<keyword evidence="3" id="KW-0813">Transport</keyword>
<feature type="transmembrane region" description="Helical" evidence="8">
    <location>
        <begin position="68"/>
        <end position="87"/>
    </location>
</feature>
<organism evidence="9 10">
    <name type="scientific">Lachnospira multipara</name>
    <dbReference type="NCBI Taxonomy" id="28051"/>
    <lineage>
        <taxon>Bacteria</taxon>
        <taxon>Bacillati</taxon>
        <taxon>Bacillota</taxon>
        <taxon>Clostridia</taxon>
        <taxon>Lachnospirales</taxon>
        <taxon>Lachnospiraceae</taxon>
        <taxon>Lachnospira</taxon>
    </lineage>
</organism>
<evidence type="ECO:0000256" key="4">
    <source>
        <dbReference type="ARBA" id="ARBA00022475"/>
    </source>
</evidence>
<feature type="transmembrane region" description="Helical" evidence="8">
    <location>
        <begin position="237"/>
        <end position="260"/>
    </location>
</feature>
<keyword evidence="4" id="KW-1003">Cell membrane</keyword>
<dbReference type="STRING" id="1410661.GCA_000702205_00476"/>
<proteinExistence type="inferred from homology"/>
<feature type="transmembrane region" description="Helical" evidence="8">
    <location>
        <begin position="180"/>
        <end position="200"/>
    </location>
</feature>
<evidence type="ECO:0000256" key="8">
    <source>
        <dbReference type="SAM" id="Phobius"/>
    </source>
</evidence>
<dbReference type="Pfam" id="PF03547">
    <property type="entry name" value="Mem_trans"/>
    <property type="match status" value="1"/>
</dbReference>
<dbReference type="RefSeq" id="WP_103953371.1">
    <property type="nucleotide sequence ID" value="NZ_FNUL01000017.1"/>
</dbReference>
<feature type="transmembrane region" description="Helical" evidence="8">
    <location>
        <begin position="266"/>
        <end position="285"/>
    </location>
</feature>
<dbReference type="PANTHER" id="PTHR36838">
    <property type="entry name" value="AUXIN EFFLUX CARRIER FAMILY PROTEIN"/>
    <property type="match status" value="1"/>
</dbReference>
<gene>
    <name evidence="9" type="ORF">SAMN05216537_11712</name>
</gene>
<feature type="transmembrane region" description="Helical" evidence="8">
    <location>
        <begin position="297"/>
        <end position="321"/>
    </location>
</feature>
<sequence length="323" mass="35269">MDSFVFSLNSTIPIFLVMIIGYVIRRLGIVDEHFATVANRYVFKVSLPVLLFRDLSTADFKADFDLKFVLFCFIVTFLMFSLTWLFTEIFMNDDSMKGAFVQASCRSSAAILGIAFIENIYADAGMAPLMIVAAVPLFNIFAVIILTFKAHPELHGKPANTDISKKDTIKKAAINIAKNPIIIGILLGLASSLAGFTYPAIINKTIANIAQTATPIALICIGASFEGSKAIKKIKPTVIASFIKLILLAAIFVPIAILMGFRNQELIAILIMLASPTTVTCFVMAKAMDNDEVLSSSIVVLTTLLSSVTLTAWIFILRYFALI</sequence>
<keyword evidence="7 8" id="KW-0472">Membrane</keyword>
<evidence type="ECO:0008006" key="11">
    <source>
        <dbReference type="Google" id="ProtNLM"/>
    </source>
</evidence>
<evidence type="ECO:0000256" key="3">
    <source>
        <dbReference type="ARBA" id="ARBA00022448"/>
    </source>
</evidence>
<keyword evidence="5 8" id="KW-0812">Transmembrane</keyword>
<dbReference type="Gene3D" id="1.20.1530.20">
    <property type="match status" value="1"/>
</dbReference>
<feature type="transmembrane region" description="Helical" evidence="8">
    <location>
        <begin position="129"/>
        <end position="148"/>
    </location>
</feature>
<dbReference type="InterPro" id="IPR004776">
    <property type="entry name" value="Mem_transp_PIN-like"/>
</dbReference>
<dbReference type="GO" id="GO:0005886">
    <property type="term" value="C:plasma membrane"/>
    <property type="evidence" value="ECO:0007669"/>
    <property type="project" value="UniProtKB-SubCell"/>
</dbReference>
<name>A0A1H5WNI6_9FIRM</name>
<dbReference type="EMBL" id="FNUL01000017">
    <property type="protein sequence ID" value="SEG00918.1"/>
    <property type="molecule type" value="Genomic_DNA"/>
</dbReference>